<evidence type="ECO:0000256" key="1">
    <source>
        <dbReference type="PIRSR" id="PIRSR600888-1"/>
    </source>
</evidence>
<dbReference type="EC" id="5.1.3.13" evidence="3"/>
<dbReference type="GO" id="GO:0008830">
    <property type="term" value="F:dTDP-4-dehydrorhamnose 3,5-epimerase activity"/>
    <property type="evidence" value="ECO:0007669"/>
    <property type="project" value="UniProtKB-UniRule"/>
</dbReference>
<proteinExistence type="inferred from homology"/>
<dbReference type="SUPFAM" id="SSF51182">
    <property type="entry name" value="RmlC-like cupins"/>
    <property type="match status" value="1"/>
</dbReference>
<dbReference type="GO" id="GO:0000271">
    <property type="term" value="P:polysaccharide biosynthetic process"/>
    <property type="evidence" value="ECO:0007669"/>
    <property type="project" value="TreeGrafter"/>
</dbReference>
<accession>G4WVM4</accession>
<keyword evidence="3" id="KW-0413">Isomerase</keyword>
<sequence>MKVIHTALPGLLLLEPQVFGDARGFFFESYNKRAFQEASGVHADFVQDNYSRSSQNVLRGLHYQIHQPQGKLVRVLHGEIYDVVVDIRRSSPTFGQWLAFALSSESQHAAWIPAGYAHGFVVVSEFADVYYKATDYYAPRHERSLLWSDPDLAIDWPLSGAPIVSDKDARGLLLRQAETYD</sequence>
<dbReference type="GO" id="GO:0005829">
    <property type="term" value="C:cytosol"/>
    <property type="evidence" value="ECO:0007669"/>
    <property type="project" value="TreeGrafter"/>
</dbReference>
<dbReference type="InterPro" id="IPR000888">
    <property type="entry name" value="RmlC-like"/>
</dbReference>
<feature type="active site" description="Proton acceptor" evidence="1">
    <location>
        <position position="62"/>
    </location>
</feature>
<dbReference type="PANTHER" id="PTHR21047">
    <property type="entry name" value="DTDP-6-DEOXY-D-GLUCOSE-3,5 EPIMERASE"/>
    <property type="match status" value="1"/>
</dbReference>
<feature type="site" description="Participates in a stacking interaction with the thymidine ring of dTDP-4-oxo-6-deoxyglucose" evidence="2">
    <location>
        <position position="137"/>
    </location>
</feature>
<dbReference type="Pfam" id="PF00908">
    <property type="entry name" value="dTDP_sugar_isom"/>
    <property type="match status" value="1"/>
</dbReference>
<evidence type="ECO:0000313" key="4">
    <source>
        <dbReference type="EMBL" id="AEQ20476.1"/>
    </source>
</evidence>
<comment type="catalytic activity">
    <reaction evidence="3">
        <text>dTDP-4-dehydro-6-deoxy-alpha-D-glucose = dTDP-4-dehydro-beta-L-rhamnose</text>
        <dbReference type="Rhea" id="RHEA:16969"/>
        <dbReference type="ChEBI" id="CHEBI:57649"/>
        <dbReference type="ChEBI" id="CHEBI:62830"/>
        <dbReference type="EC" id="5.1.3.13"/>
    </reaction>
</comment>
<protein>
    <recommendedName>
        <fullName evidence="3">dTDP-4-dehydrorhamnose 3,5-epimerase</fullName>
        <ecNumber evidence="3">5.1.3.13</ecNumber>
    </recommendedName>
    <alternativeName>
        <fullName evidence="3">Thymidine diphospho-4-keto-rhamnose 3,5-epimerase</fullName>
    </alternativeName>
</protein>
<comment type="pathway">
    <text evidence="3">Carbohydrate biosynthesis; dTDP-L-rhamnose biosynthesis.</text>
</comment>
<dbReference type="EMBL" id="JF429411">
    <property type="protein sequence ID" value="AEQ20476.1"/>
    <property type="molecule type" value="Genomic_DNA"/>
</dbReference>
<dbReference type="GO" id="GO:0019305">
    <property type="term" value="P:dTDP-rhamnose biosynthetic process"/>
    <property type="evidence" value="ECO:0007669"/>
    <property type="project" value="UniProtKB-UniRule"/>
</dbReference>
<name>G4WVM4_9BACT</name>
<dbReference type="UniPathway" id="UPA00124"/>
<dbReference type="CDD" id="cd00438">
    <property type="entry name" value="cupin_RmlC"/>
    <property type="match status" value="1"/>
</dbReference>
<dbReference type="NCBIfam" id="TIGR01221">
    <property type="entry name" value="rmlC"/>
    <property type="match status" value="1"/>
</dbReference>
<organism evidence="4">
    <name type="scientific">uncultured bacterium CSL142</name>
    <dbReference type="NCBI Taxonomy" id="1091569"/>
    <lineage>
        <taxon>Bacteria</taxon>
        <taxon>environmental samples</taxon>
    </lineage>
</organism>
<comment type="function">
    <text evidence="3">Catalyzes the epimerization of the C3' and C5'positions of dTDP-6-deoxy-D-xylo-4-hexulose, forming dTDP-6-deoxy-L-lyxo-4-hexulose.</text>
</comment>
<dbReference type="PANTHER" id="PTHR21047:SF2">
    <property type="entry name" value="THYMIDINE DIPHOSPHO-4-KETO-RHAMNOSE 3,5-EPIMERASE"/>
    <property type="match status" value="1"/>
</dbReference>
<feature type="active site" description="Proton donor" evidence="1">
    <location>
        <position position="131"/>
    </location>
</feature>
<dbReference type="InterPro" id="IPR011051">
    <property type="entry name" value="RmlC_Cupin_sf"/>
</dbReference>
<evidence type="ECO:0000256" key="2">
    <source>
        <dbReference type="PIRSR" id="PIRSR600888-3"/>
    </source>
</evidence>
<dbReference type="AlphaFoldDB" id="G4WVM4"/>
<comment type="similarity">
    <text evidence="3">Belongs to the dTDP-4-dehydrorhamnose 3,5-epimerase family.</text>
</comment>
<dbReference type="InterPro" id="IPR014710">
    <property type="entry name" value="RmlC-like_jellyroll"/>
</dbReference>
<evidence type="ECO:0000256" key="3">
    <source>
        <dbReference type="RuleBase" id="RU364069"/>
    </source>
</evidence>
<reference evidence="4" key="1">
    <citation type="journal article" date="2007" name="J. Bacteriol.">
        <title>Cyclic AMP directly activates NasP, an N-acyl amino acid antibiotic biosynthetic enzyme cloned from an uncultured beta-proteobacterium.</title>
        <authorList>
            <person name="Clardy J."/>
            <person name="Brady S.F."/>
        </authorList>
    </citation>
    <scope>NUCLEOTIDE SEQUENCE</scope>
</reference>
<dbReference type="Gene3D" id="2.60.120.10">
    <property type="entry name" value="Jelly Rolls"/>
    <property type="match status" value="1"/>
</dbReference>
<reference evidence="4" key="2">
    <citation type="journal article" date="2011" name="J. Bacteriol.">
        <title>Long-chain N-acyl amino acid synthases are linked to the putative PEP-CTERM/exosortase protein-sorting system in Gram-negative bacteria.</title>
        <authorList>
            <person name="Craig J.W."/>
            <person name="Cherry M.A."/>
            <person name="Brady S.F."/>
        </authorList>
    </citation>
    <scope>NUCLEOTIDE SEQUENCE</scope>
</reference>
<comment type="subunit">
    <text evidence="3">Homodimer.</text>
</comment>